<dbReference type="InterPro" id="IPR002656">
    <property type="entry name" value="Acyl_transf_3_dom"/>
</dbReference>
<keyword evidence="9" id="KW-0012">Acyltransferase</keyword>
<feature type="transmembrane region" description="Helical" evidence="7">
    <location>
        <begin position="164"/>
        <end position="186"/>
    </location>
</feature>
<evidence type="ECO:0000256" key="7">
    <source>
        <dbReference type="SAM" id="Phobius"/>
    </source>
</evidence>
<reference evidence="9 10" key="1">
    <citation type="submission" date="2024-05" db="EMBL/GenBank/DDBJ databases">
        <title>Roseateles sp. DJS-2-20 16S ribosomal RNA gene Genome sequencing and assembly.</title>
        <authorList>
            <person name="Woo H."/>
        </authorList>
    </citation>
    <scope>NUCLEOTIDE SEQUENCE [LARGE SCALE GENOMIC DNA]</scope>
    <source>
        <strain evidence="9 10">DJS-2-20</strain>
    </source>
</reference>
<dbReference type="Pfam" id="PF01757">
    <property type="entry name" value="Acyl_transf_3"/>
    <property type="match status" value="1"/>
</dbReference>
<feature type="transmembrane region" description="Helical" evidence="7">
    <location>
        <begin position="198"/>
        <end position="217"/>
    </location>
</feature>
<keyword evidence="4 7" id="KW-0812">Transmembrane</keyword>
<dbReference type="EC" id="2.3.1.-" evidence="9"/>
<organism evidence="9 10">
    <name type="scientific">Roseateles paludis</name>
    <dbReference type="NCBI Taxonomy" id="3145238"/>
    <lineage>
        <taxon>Bacteria</taxon>
        <taxon>Pseudomonadati</taxon>
        <taxon>Pseudomonadota</taxon>
        <taxon>Betaproteobacteria</taxon>
        <taxon>Burkholderiales</taxon>
        <taxon>Sphaerotilaceae</taxon>
        <taxon>Roseateles</taxon>
    </lineage>
</organism>
<feature type="transmembrane region" description="Helical" evidence="7">
    <location>
        <begin position="310"/>
        <end position="331"/>
    </location>
</feature>
<comment type="similarity">
    <text evidence="2">Belongs to the acyltransferase 3 family.</text>
</comment>
<gene>
    <name evidence="9" type="ORF">ABDJ85_16435</name>
</gene>
<keyword evidence="3" id="KW-1003">Cell membrane</keyword>
<evidence type="ECO:0000313" key="10">
    <source>
        <dbReference type="Proteomes" id="UP001495147"/>
    </source>
</evidence>
<feature type="transmembrane region" description="Helical" evidence="7">
    <location>
        <begin position="276"/>
        <end position="298"/>
    </location>
</feature>
<dbReference type="PANTHER" id="PTHR40074:SF2">
    <property type="entry name" value="O-ACETYLTRANSFERASE WECH"/>
    <property type="match status" value="1"/>
</dbReference>
<accession>A0ABV0G5R1</accession>
<dbReference type="PANTHER" id="PTHR40074">
    <property type="entry name" value="O-ACETYLTRANSFERASE WECH"/>
    <property type="match status" value="1"/>
</dbReference>
<protein>
    <submittedName>
        <fullName evidence="9">Acyltransferase</fullName>
        <ecNumber evidence="9">2.3.1.-</ecNumber>
    </submittedName>
</protein>
<feature type="transmembrane region" description="Helical" evidence="7">
    <location>
        <begin position="52"/>
        <end position="70"/>
    </location>
</feature>
<feature type="transmembrane region" description="Helical" evidence="7">
    <location>
        <begin position="133"/>
        <end position="152"/>
    </location>
</feature>
<dbReference type="EMBL" id="JBDPZD010000005">
    <property type="protein sequence ID" value="MEO3693061.1"/>
    <property type="molecule type" value="Genomic_DNA"/>
</dbReference>
<dbReference type="RefSeq" id="WP_347705881.1">
    <property type="nucleotide sequence ID" value="NZ_JBDPZD010000005.1"/>
</dbReference>
<evidence type="ECO:0000256" key="1">
    <source>
        <dbReference type="ARBA" id="ARBA00004651"/>
    </source>
</evidence>
<feature type="transmembrane region" description="Helical" evidence="7">
    <location>
        <begin position="91"/>
        <end position="113"/>
    </location>
</feature>
<dbReference type="Proteomes" id="UP001495147">
    <property type="component" value="Unassembled WGS sequence"/>
</dbReference>
<evidence type="ECO:0000256" key="2">
    <source>
        <dbReference type="ARBA" id="ARBA00007400"/>
    </source>
</evidence>
<evidence type="ECO:0000256" key="6">
    <source>
        <dbReference type="ARBA" id="ARBA00023136"/>
    </source>
</evidence>
<evidence type="ECO:0000256" key="5">
    <source>
        <dbReference type="ARBA" id="ARBA00022989"/>
    </source>
</evidence>
<name>A0ABV0G5R1_9BURK</name>
<comment type="subcellular location">
    <subcellularLocation>
        <location evidence="1">Cell membrane</location>
        <topology evidence="1">Multi-pass membrane protein</topology>
    </subcellularLocation>
</comment>
<sequence length="346" mass="37329">MIDRAQSDRLRMLRLPLIAGVVFIHASTLPPPGSGAYTIDAKTLAQLLLSDGVARLAVPIFFLMAGFFLYGHGAWSGATYLEKLKARARTLLLPMVLWNALSLGLFAASQAHPATARYFSGSTVIANFGPMDYGNALLGVSALPIAHQFWFIRDLIVMVIVSPLLLLAVKAAPKVTLALMASLWLLTAKPYPIPAPEAALFFSVGLFCRARGLSLFSLDGRTRFLLWPYLLLLLATPAYLGQPYGLALRKLEIALGVPVALWLTGLGSPSGKARAFLLRFATASFFIFAAHEPLLTIVKKLLPSVISAPLAVYLLAPVIVIVALLLSHAALHKLSPRLMRLLAGSR</sequence>
<feature type="transmembrane region" description="Helical" evidence="7">
    <location>
        <begin position="246"/>
        <end position="264"/>
    </location>
</feature>
<evidence type="ECO:0000313" key="9">
    <source>
        <dbReference type="EMBL" id="MEO3693061.1"/>
    </source>
</evidence>
<comment type="caution">
    <text evidence="9">The sequence shown here is derived from an EMBL/GenBank/DDBJ whole genome shotgun (WGS) entry which is preliminary data.</text>
</comment>
<keyword evidence="6 7" id="KW-0472">Membrane</keyword>
<keyword evidence="10" id="KW-1185">Reference proteome</keyword>
<feature type="transmembrane region" description="Helical" evidence="7">
    <location>
        <begin position="224"/>
        <end position="240"/>
    </location>
</feature>
<keyword evidence="9" id="KW-0808">Transferase</keyword>
<proteinExistence type="inferred from homology"/>
<keyword evidence="5 7" id="KW-1133">Transmembrane helix</keyword>
<evidence type="ECO:0000256" key="3">
    <source>
        <dbReference type="ARBA" id="ARBA00022475"/>
    </source>
</evidence>
<evidence type="ECO:0000259" key="8">
    <source>
        <dbReference type="Pfam" id="PF01757"/>
    </source>
</evidence>
<dbReference type="GO" id="GO:0016746">
    <property type="term" value="F:acyltransferase activity"/>
    <property type="evidence" value="ECO:0007669"/>
    <property type="project" value="UniProtKB-KW"/>
</dbReference>
<evidence type="ECO:0000256" key="4">
    <source>
        <dbReference type="ARBA" id="ARBA00022692"/>
    </source>
</evidence>
<feature type="transmembrane region" description="Helical" evidence="7">
    <location>
        <begin position="12"/>
        <end position="32"/>
    </location>
</feature>
<feature type="domain" description="Acyltransferase 3" evidence="8">
    <location>
        <begin position="12"/>
        <end position="327"/>
    </location>
</feature>